<comment type="similarity">
    <text evidence="2">Belongs to the bacterial diacylglycerol kinase family.</text>
</comment>
<keyword evidence="7 17" id="KW-0547">Nucleotide-binding</keyword>
<feature type="transmembrane region" description="Helical" evidence="19">
    <location>
        <begin position="37"/>
        <end position="54"/>
    </location>
</feature>
<evidence type="ECO:0000256" key="17">
    <source>
        <dbReference type="PIRSR" id="PIRSR600829-3"/>
    </source>
</evidence>
<dbReference type="Proteomes" id="UP000649604">
    <property type="component" value="Unassembled WGS sequence"/>
</dbReference>
<dbReference type="InterPro" id="IPR000829">
    <property type="entry name" value="DAGK"/>
</dbReference>
<feature type="transmembrane region" description="Helical" evidence="19">
    <location>
        <begin position="101"/>
        <end position="119"/>
    </location>
</feature>
<accession>A0A9D5JUP4</accession>
<evidence type="ECO:0000256" key="5">
    <source>
        <dbReference type="ARBA" id="ARBA00022679"/>
    </source>
</evidence>
<evidence type="ECO:0000256" key="10">
    <source>
        <dbReference type="ARBA" id="ARBA00022989"/>
    </source>
</evidence>
<feature type="binding site" evidence="17">
    <location>
        <begin position="99"/>
        <end position="100"/>
    </location>
    <ligand>
        <name>ATP</name>
        <dbReference type="ChEBI" id="CHEBI:30616"/>
    </ligand>
</feature>
<organism evidence="20 21">
    <name type="scientific">candidate division KSB3 bacterium</name>
    <dbReference type="NCBI Taxonomy" id="2044937"/>
    <lineage>
        <taxon>Bacteria</taxon>
        <taxon>candidate division KSB3</taxon>
    </lineage>
</organism>
<evidence type="ECO:0000256" key="19">
    <source>
        <dbReference type="SAM" id="Phobius"/>
    </source>
</evidence>
<dbReference type="Pfam" id="PF01219">
    <property type="entry name" value="DAGK_prokar"/>
    <property type="match status" value="1"/>
</dbReference>
<keyword evidence="13" id="KW-0594">Phospholipid biosynthesis</keyword>
<evidence type="ECO:0000256" key="6">
    <source>
        <dbReference type="ARBA" id="ARBA00022692"/>
    </source>
</evidence>
<evidence type="ECO:0000256" key="13">
    <source>
        <dbReference type="ARBA" id="ARBA00023209"/>
    </source>
</evidence>
<evidence type="ECO:0000256" key="2">
    <source>
        <dbReference type="ARBA" id="ARBA00005967"/>
    </source>
</evidence>
<keyword evidence="12 19" id="KW-0472">Membrane</keyword>
<comment type="subcellular location">
    <subcellularLocation>
        <location evidence="1">Cell membrane</location>
        <topology evidence="1">Multi-pass membrane protein</topology>
    </subcellularLocation>
</comment>
<keyword evidence="18" id="KW-0460">Magnesium</keyword>
<dbReference type="CDD" id="cd14263">
    <property type="entry name" value="DAGK_IM_like"/>
    <property type="match status" value="1"/>
</dbReference>
<evidence type="ECO:0000256" key="16">
    <source>
        <dbReference type="PIRSR" id="PIRSR600829-2"/>
    </source>
</evidence>
<evidence type="ECO:0000256" key="3">
    <source>
        <dbReference type="ARBA" id="ARBA00022475"/>
    </source>
</evidence>
<keyword evidence="14" id="KW-1208">Phospholipid metabolism</keyword>
<keyword evidence="8 20" id="KW-0418">Kinase</keyword>
<dbReference type="AlphaFoldDB" id="A0A9D5JUP4"/>
<proteinExistence type="inferred from homology"/>
<dbReference type="EMBL" id="WJJP01000246">
    <property type="protein sequence ID" value="MBD3324500.1"/>
    <property type="molecule type" value="Genomic_DNA"/>
</dbReference>
<feature type="binding site" evidence="16">
    <location>
        <position position="74"/>
    </location>
    <ligand>
        <name>substrate</name>
    </ligand>
</feature>
<dbReference type="GO" id="GO:0046872">
    <property type="term" value="F:metal ion binding"/>
    <property type="evidence" value="ECO:0007669"/>
    <property type="project" value="UniProtKB-KW"/>
</dbReference>
<evidence type="ECO:0000256" key="7">
    <source>
        <dbReference type="ARBA" id="ARBA00022741"/>
    </source>
</evidence>
<evidence type="ECO:0000256" key="18">
    <source>
        <dbReference type="PIRSR" id="PIRSR600829-4"/>
    </source>
</evidence>
<feature type="active site" description="Proton acceptor" evidence="15">
    <location>
        <position position="74"/>
    </location>
</feature>
<keyword evidence="11" id="KW-0443">Lipid metabolism</keyword>
<dbReference type="Gene3D" id="1.10.287.3610">
    <property type="match status" value="1"/>
</dbReference>
<evidence type="ECO:0000256" key="11">
    <source>
        <dbReference type="ARBA" id="ARBA00023098"/>
    </source>
</evidence>
<evidence type="ECO:0000256" key="12">
    <source>
        <dbReference type="ARBA" id="ARBA00023136"/>
    </source>
</evidence>
<dbReference type="InterPro" id="IPR036945">
    <property type="entry name" value="DAGK_sf"/>
</dbReference>
<keyword evidence="3" id="KW-1003">Cell membrane</keyword>
<sequence>MPKKTSHPGEQSQFSPKRKILIFLSGLRLATFRDVSVAYKVVLSLIILGISFSVREWVNFLLILLATGQMIMAEIFNTTIETLCDYLTTEYDETIKAVKDIAASAATISIIVWAIVMLFELGGIANVFF</sequence>
<keyword evidence="18" id="KW-0479">Metal-binding</keyword>
<dbReference type="GO" id="GO:0008654">
    <property type="term" value="P:phospholipid biosynthetic process"/>
    <property type="evidence" value="ECO:0007669"/>
    <property type="project" value="UniProtKB-KW"/>
</dbReference>
<feature type="binding site" evidence="18">
    <location>
        <position position="81"/>
    </location>
    <ligand>
        <name>a divalent metal cation</name>
        <dbReference type="ChEBI" id="CHEBI:60240"/>
    </ligand>
</feature>
<keyword evidence="4" id="KW-0444">Lipid biosynthesis</keyword>
<dbReference type="GO" id="GO:0005886">
    <property type="term" value="C:plasma membrane"/>
    <property type="evidence" value="ECO:0007669"/>
    <property type="project" value="UniProtKB-SubCell"/>
</dbReference>
<evidence type="ECO:0000256" key="15">
    <source>
        <dbReference type="PIRSR" id="PIRSR600829-1"/>
    </source>
</evidence>
<evidence type="ECO:0000313" key="21">
    <source>
        <dbReference type="Proteomes" id="UP000649604"/>
    </source>
</evidence>
<keyword evidence="9 17" id="KW-0067">ATP-binding</keyword>
<keyword evidence="10 19" id="KW-1133">Transmembrane helix</keyword>
<protein>
    <submittedName>
        <fullName evidence="20">Diacylglycerol kinase</fullName>
    </submittedName>
</protein>
<dbReference type="GO" id="GO:0016301">
    <property type="term" value="F:kinase activity"/>
    <property type="evidence" value="ECO:0007669"/>
    <property type="project" value="UniProtKB-KW"/>
</dbReference>
<evidence type="ECO:0000256" key="14">
    <source>
        <dbReference type="ARBA" id="ARBA00023264"/>
    </source>
</evidence>
<evidence type="ECO:0000313" key="20">
    <source>
        <dbReference type="EMBL" id="MBD3324500.1"/>
    </source>
</evidence>
<gene>
    <name evidence="20" type="ORF">GF339_07940</name>
</gene>
<reference evidence="20" key="1">
    <citation type="submission" date="2019-11" db="EMBL/GenBank/DDBJ databases">
        <title>Microbial mats filling the niche in hypersaline microbial mats.</title>
        <authorList>
            <person name="Wong H.L."/>
            <person name="Macleod F.I."/>
            <person name="White R.A. III"/>
            <person name="Burns B.P."/>
        </authorList>
    </citation>
    <scope>NUCLEOTIDE SEQUENCE</scope>
    <source>
        <strain evidence="20">Rbin_158</strain>
    </source>
</reference>
<dbReference type="PANTHER" id="PTHR34299">
    <property type="entry name" value="DIACYLGLYCEROL KINASE"/>
    <property type="match status" value="1"/>
</dbReference>
<feature type="binding site" evidence="17">
    <location>
        <position position="81"/>
    </location>
    <ligand>
        <name>ATP</name>
        <dbReference type="ChEBI" id="CHEBI:30616"/>
    </ligand>
</feature>
<comment type="cofactor">
    <cofactor evidence="18">
        <name>Mg(2+)</name>
        <dbReference type="ChEBI" id="CHEBI:18420"/>
    </cofactor>
    <text evidence="18">Mn(2+), Zn(2+), Cd(2+) and Co(2+) support activity to lesser extents.</text>
</comment>
<evidence type="ECO:0000256" key="9">
    <source>
        <dbReference type="ARBA" id="ARBA00022840"/>
    </source>
</evidence>
<keyword evidence="5" id="KW-0808">Transferase</keyword>
<evidence type="ECO:0000256" key="1">
    <source>
        <dbReference type="ARBA" id="ARBA00004651"/>
    </source>
</evidence>
<dbReference type="PANTHER" id="PTHR34299:SF1">
    <property type="entry name" value="DIACYLGLYCEROL KINASE"/>
    <property type="match status" value="1"/>
</dbReference>
<evidence type="ECO:0000256" key="4">
    <source>
        <dbReference type="ARBA" id="ARBA00022516"/>
    </source>
</evidence>
<evidence type="ECO:0000256" key="8">
    <source>
        <dbReference type="ARBA" id="ARBA00022777"/>
    </source>
</evidence>
<feature type="transmembrane region" description="Helical" evidence="19">
    <location>
        <begin position="60"/>
        <end position="80"/>
    </location>
</feature>
<keyword evidence="6 19" id="KW-0812">Transmembrane</keyword>
<name>A0A9D5JUP4_9BACT</name>
<dbReference type="GO" id="GO:0005524">
    <property type="term" value="F:ATP binding"/>
    <property type="evidence" value="ECO:0007669"/>
    <property type="project" value="UniProtKB-KW"/>
</dbReference>
<comment type="caution">
    <text evidence="20">The sequence shown here is derived from an EMBL/GenBank/DDBJ whole genome shotgun (WGS) entry which is preliminary data.</text>
</comment>